<dbReference type="InterPro" id="IPR017581">
    <property type="entry name" value="AtpR-like"/>
</dbReference>
<gene>
    <name evidence="2" type="ORF">DKT75_19775</name>
</gene>
<evidence type="ECO:0000313" key="2">
    <source>
        <dbReference type="EMBL" id="PWQ93843.1"/>
    </source>
</evidence>
<comment type="caution">
    <text evidence="2">The sequence shown here is derived from an EMBL/GenBank/DDBJ whole genome shotgun (WGS) entry which is preliminary data.</text>
</comment>
<proteinExistence type="predicted"/>
<sequence>MIDSTNILALIISFLIGGLAGYIYFFGLWLTLLKLPKINNPGLLMISSLLLRNGFVMSVFYLIMLTASWQGLVTGLIGLTLMRLMLNRRYGPATA</sequence>
<accession>A0A317C8X7</accession>
<keyword evidence="1" id="KW-0472">Membrane</keyword>
<dbReference type="OrthoDB" id="467414at2"/>
<organism evidence="2 3">
    <name type="scientific">Leucothrix arctica</name>
    <dbReference type="NCBI Taxonomy" id="1481894"/>
    <lineage>
        <taxon>Bacteria</taxon>
        <taxon>Pseudomonadati</taxon>
        <taxon>Pseudomonadota</taxon>
        <taxon>Gammaproteobacteria</taxon>
        <taxon>Thiotrichales</taxon>
        <taxon>Thiotrichaceae</taxon>
        <taxon>Leucothrix</taxon>
    </lineage>
</organism>
<dbReference type="AlphaFoldDB" id="A0A317C8X7"/>
<keyword evidence="1" id="KW-0812">Transmembrane</keyword>
<keyword evidence="3" id="KW-1185">Reference proteome</keyword>
<keyword evidence="1" id="KW-1133">Transmembrane helix</keyword>
<reference evidence="2 3" key="1">
    <citation type="submission" date="2018-05" db="EMBL/GenBank/DDBJ databases">
        <title>Leucothrix arctica sp. nov., isolated from Arctic seawater.</title>
        <authorList>
            <person name="Choi A."/>
            <person name="Baek K."/>
        </authorList>
    </citation>
    <scope>NUCLEOTIDE SEQUENCE [LARGE SCALE GENOMIC DNA]</scope>
    <source>
        <strain evidence="2 3">IMCC9719</strain>
    </source>
</reference>
<dbReference type="RefSeq" id="WP_109826206.1">
    <property type="nucleotide sequence ID" value="NZ_QGKL01000042.1"/>
</dbReference>
<dbReference type="EMBL" id="QGKL01000042">
    <property type="protein sequence ID" value="PWQ93843.1"/>
    <property type="molecule type" value="Genomic_DNA"/>
</dbReference>
<dbReference type="Pfam" id="PF12966">
    <property type="entry name" value="AtpR"/>
    <property type="match status" value="1"/>
</dbReference>
<feature type="transmembrane region" description="Helical" evidence="1">
    <location>
        <begin position="69"/>
        <end position="86"/>
    </location>
</feature>
<feature type="transmembrane region" description="Helical" evidence="1">
    <location>
        <begin position="6"/>
        <end position="30"/>
    </location>
</feature>
<name>A0A317C8X7_9GAMM</name>
<dbReference type="Proteomes" id="UP000245506">
    <property type="component" value="Unassembled WGS sequence"/>
</dbReference>
<evidence type="ECO:0000256" key="1">
    <source>
        <dbReference type="SAM" id="Phobius"/>
    </source>
</evidence>
<evidence type="ECO:0000313" key="3">
    <source>
        <dbReference type="Proteomes" id="UP000245506"/>
    </source>
</evidence>
<protein>
    <submittedName>
        <fullName evidence="2">ATP synthase subunit I</fullName>
    </submittedName>
</protein>